<dbReference type="EMBL" id="AFWA02000011">
    <property type="protein sequence ID" value="EMR09148.1"/>
    <property type="molecule type" value="Genomic_DNA"/>
</dbReference>
<comment type="caution">
    <text evidence="2">The sequence shown here is derived from an EMBL/GenBank/DDBJ whole genome shotgun (WGS) entry which is preliminary data.</text>
</comment>
<sequence length="225" mass="26328">MTSILNKTQVYKKPHKRGRKSRFSRKTQSIKTTQVEKDIKEICIKEAKKDTNTTVDVSCTSLNVLKEPESRRLLEMLDSHFQDLQRDTQDRCKKELQEYAKKMIKLTSNSSIETILQCMQQELEYARSDSAFVLNQETTLQKALQRLSICLETYTKEAKLIQTQIQSLLLPDEAFELNDLWADADTLIEEADALSQEYLHKMKDSMQKCNEIDQENKRKLMNRLL</sequence>
<keyword evidence="3" id="KW-1185">Reference proteome</keyword>
<evidence type="ECO:0000256" key="1">
    <source>
        <dbReference type="SAM" id="MobiDB-lite"/>
    </source>
</evidence>
<dbReference type="Proteomes" id="UP000011958">
    <property type="component" value="Unassembled WGS sequence"/>
</dbReference>
<dbReference type="AlphaFoldDB" id="M7NKH8"/>
<evidence type="ECO:0000313" key="2">
    <source>
        <dbReference type="EMBL" id="EMR09148.1"/>
    </source>
</evidence>
<dbReference type="GeneID" id="19896184"/>
<feature type="region of interest" description="Disordered" evidence="1">
    <location>
        <begin position="1"/>
        <end position="30"/>
    </location>
</feature>
<protein>
    <submittedName>
        <fullName evidence="2">Uncharacterized protein</fullName>
    </submittedName>
</protein>
<evidence type="ECO:0000313" key="3">
    <source>
        <dbReference type="Proteomes" id="UP000011958"/>
    </source>
</evidence>
<name>M7NKH8_PNEMU</name>
<proteinExistence type="predicted"/>
<organism evidence="2 3">
    <name type="scientific">Pneumocystis murina (strain B123)</name>
    <name type="common">Mouse pneumocystis pneumonia agent</name>
    <name type="synonym">Pneumocystis carinii f. sp. muris</name>
    <dbReference type="NCBI Taxonomy" id="1069680"/>
    <lineage>
        <taxon>Eukaryota</taxon>
        <taxon>Fungi</taxon>
        <taxon>Dikarya</taxon>
        <taxon>Ascomycota</taxon>
        <taxon>Taphrinomycotina</taxon>
        <taxon>Pneumocystomycetes</taxon>
        <taxon>Pneumocystaceae</taxon>
        <taxon>Pneumocystis</taxon>
    </lineage>
</organism>
<dbReference type="OrthoDB" id="5384174at2759"/>
<feature type="compositionally biased region" description="Basic residues" evidence="1">
    <location>
        <begin position="10"/>
        <end position="25"/>
    </location>
</feature>
<dbReference type="HOGENOM" id="CLU_1230357_0_0_1"/>
<dbReference type="RefSeq" id="XP_007874501.1">
    <property type="nucleotide sequence ID" value="XM_007876310.1"/>
</dbReference>
<reference evidence="3" key="1">
    <citation type="journal article" date="2016" name="Nat. Commun.">
        <title>Genome analysis of three Pneumocystis species reveals adaptation mechanisms to life exclusively in mammalian hosts.</title>
        <authorList>
            <person name="Ma L."/>
            <person name="Chen Z."/>
            <person name="Huang D.W."/>
            <person name="Kutty G."/>
            <person name="Ishihara M."/>
            <person name="Wang H."/>
            <person name="Abouelleil A."/>
            <person name="Bishop L."/>
            <person name="Davey E."/>
            <person name="Deng R."/>
            <person name="Deng X."/>
            <person name="Fan L."/>
            <person name="Fantoni G."/>
            <person name="Fitzgerald M."/>
            <person name="Gogineni E."/>
            <person name="Goldberg J.M."/>
            <person name="Handley G."/>
            <person name="Hu X."/>
            <person name="Huber C."/>
            <person name="Jiao X."/>
            <person name="Jones K."/>
            <person name="Levin J.Z."/>
            <person name="Liu Y."/>
            <person name="Macdonald P."/>
            <person name="Melnikov A."/>
            <person name="Raley C."/>
            <person name="Sassi M."/>
            <person name="Sherman B.T."/>
            <person name="Song X."/>
            <person name="Sykes S."/>
            <person name="Tran B."/>
            <person name="Walsh L."/>
            <person name="Xia Y."/>
            <person name="Yang J."/>
            <person name="Young S."/>
            <person name="Zeng Q."/>
            <person name="Zheng X."/>
            <person name="Stephens R."/>
            <person name="Nusbaum C."/>
            <person name="Birren B.W."/>
            <person name="Azadi P."/>
            <person name="Lempicki R.A."/>
            <person name="Cuomo C.A."/>
            <person name="Kovacs J.A."/>
        </authorList>
    </citation>
    <scope>NUCLEOTIDE SEQUENCE [LARGE SCALE GENOMIC DNA]</scope>
    <source>
        <strain evidence="3">B123</strain>
    </source>
</reference>
<accession>M7NKH8</accession>
<dbReference type="VEuPathDB" id="FungiDB:PNEG_02491"/>
<gene>
    <name evidence="2" type="ORF">PNEG_02491</name>
</gene>